<dbReference type="InterPro" id="IPR003099">
    <property type="entry name" value="Prephen_DH"/>
</dbReference>
<dbReference type="InterPro" id="IPR046826">
    <property type="entry name" value="PDH_N"/>
</dbReference>
<dbReference type="Pfam" id="PF02153">
    <property type="entry name" value="PDH_N"/>
    <property type="match status" value="1"/>
</dbReference>
<dbReference type="InterPro" id="IPR002912">
    <property type="entry name" value="ACT_dom"/>
</dbReference>
<dbReference type="RefSeq" id="WP_102288723.1">
    <property type="nucleotide sequence ID" value="NZ_JBKVLI010000015.1"/>
</dbReference>
<dbReference type="UniPathway" id="UPA00122">
    <property type="reaction ID" value="UER00961"/>
</dbReference>
<dbReference type="PROSITE" id="PS51176">
    <property type="entry name" value="PDH_ADH"/>
    <property type="match status" value="1"/>
</dbReference>
<keyword evidence="8" id="KW-0057">Aromatic amino acid biosynthesis</keyword>
<feature type="domain" description="Prephenate/arogenate dehydrogenase" evidence="10">
    <location>
        <begin position="4"/>
        <end position="299"/>
    </location>
</feature>
<evidence type="ECO:0000256" key="3">
    <source>
        <dbReference type="ARBA" id="ARBA00012068"/>
    </source>
</evidence>
<evidence type="ECO:0000256" key="6">
    <source>
        <dbReference type="ARBA" id="ARBA00023002"/>
    </source>
</evidence>
<evidence type="ECO:0000256" key="2">
    <source>
        <dbReference type="ARBA" id="ARBA00007964"/>
    </source>
</evidence>
<dbReference type="Proteomes" id="UP000260812">
    <property type="component" value="Unassembled WGS sequence"/>
</dbReference>
<dbReference type="EMBL" id="QVLV01000013">
    <property type="protein sequence ID" value="RGE57950.1"/>
    <property type="molecule type" value="Genomic_DNA"/>
</dbReference>
<proteinExistence type="inferred from homology"/>
<evidence type="ECO:0000256" key="8">
    <source>
        <dbReference type="ARBA" id="ARBA00023141"/>
    </source>
</evidence>
<gene>
    <name evidence="12" type="ORF">DXC51_18285</name>
</gene>
<dbReference type="Pfam" id="PF20463">
    <property type="entry name" value="PDH_C"/>
    <property type="match status" value="1"/>
</dbReference>
<organism evidence="12 13">
    <name type="scientific">Eisenbergiella massiliensis</name>
    <dbReference type="NCBI Taxonomy" id="1720294"/>
    <lineage>
        <taxon>Bacteria</taxon>
        <taxon>Bacillati</taxon>
        <taxon>Bacillota</taxon>
        <taxon>Clostridia</taxon>
        <taxon>Lachnospirales</taxon>
        <taxon>Lachnospiraceae</taxon>
        <taxon>Eisenbergiella</taxon>
    </lineage>
</organism>
<dbReference type="InterPro" id="IPR036291">
    <property type="entry name" value="NAD(P)-bd_dom_sf"/>
</dbReference>
<dbReference type="FunFam" id="1.10.3660.10:FF:000003">
    <property type="entry name" value="Prephenate dehydrogenase"/>
    <property type="match status" value="1"/>
</dbReference>
<comment type="similarity">
    <text evidence="2">Belongs to the prephenate/arogenate dehydrogenase family.</text>
</comment>
<dbReference type="InterPro" id="IPR045865">
    <property type="entry name" value="ACT-like_dom_sf"/>
</dbReference>
<dbReference type="InterPro" id="IPR008927">
    <property type="entry name" value="6-PGluconate_DH-like_C_sf"/>
</dbReference>
<comment type="caution">
    <text evidence="12">The sequence shown here is derived from an EMBL/GenBank/DDBJ whole genome shotgun (WGS) entry which is preliminary data.</text>
</comment>
<protein>
    <recommendedName>
        <fullName evidence="4">Prephenate dehydrogenase</fullName>
        <ecNumber evidence="3">1.3.1.12</ecNumber>
    </recommendedName>
</protein>
<dbReference type="SUPFAM" id="SSF48179">
    <property type="entry name" value="6-phosphogluconate dehydrogenase C-terminal domain-like"/>
    <property type="match status" value="1"/>
</dbReference>
<evidence type="ECO:0000313" key="13">
    <source>
        <dbReference type="Proteomes" id="UP000260812"/>
    </source>
</evidence>
<keyword evidence="5" id="KW-0827">Tyrosine biosynthesis</keyword>
<evidence type="ECO:0000256" key="9">
    <source>
        <dbReference type="ARBA" id="ARBA00049260"/>
    </source>
</evidence>
<dbReference type="EC" id="1.3.1.12" evidence="3"/>
<dbReference type="Gene3D" id="3.40.50.720">
    <property type="entry name" value="NAD(P)-binding Rossmann-like Domain"/>
    <property type="match status" value="1"/>
</dbReference>
<keyword evidence="7" id="KW-0520">NAD</keyword>
<evidence type="ECO:0000259" key="11">
    <source>
        <dbReference type="PROSITE" id="PS51671"/>
    </source>
</evidence>
<evidence type="ECO:0000313" key="12">
    <source>
        <dbReference type="EMBL" id="RGE57950.1"/>
    </source>
</evidence>
<dbReference type="SUPFAM" id="SSF51735">
    <property type="entry name" value="NAD(P)-binding Rossmann-fold domains"/>
    <property type="match status" value="1"/>
</dbReference>
<dbReference type="PANTHER" id="PTHR21363">
    <property type="entry name" value="PREPHENATE DEHYDROGENASE"/>
    <property type="match status" value="1"/>
</dbReference>
<dbReference type="PROSITE" id="PS51671">
    <property type="entry name" value="ACT"/>
    <property type="match status" value="1"/>
</dbReference>
<dbReference type="AlphaFoldDB" id="A0A3E3I0Z5"/>
<keyword evidence="8" id="KW-0028">Amino-acid biosynthesis</keyword>
<dbReference type="GO" id="GO:0004665">
    <property type="term" value="F:prephenate dehydrogenase (NADP+) activity"/>
    <property type="evidence" value="ECO:0007669"/>
    <property type="project" value="InterPro"/>
</dbReference>
<dbReference type="GO" id="GO:0008977">
    <property type="term" value="F:prephenate dehydrogenase (NAD+) activity"/>
    <property type="evidence" value="ECO:0007669"/>
    <property type="project" value="UniProtKB-EC"/>
</dbReference>
<feature type="domain" description="ACT" evidence="11">
    <location>
        <begin position="304"/>
        <end position="374"/>
    </location>
</feature>
<sequence length="374" mass="40931">MEQMTFAFLGLGLIGGSIAKAIRAAYPGCFIRACDTDPATLKLALAEGTADEITDHIGEDNGAAFTSCDFLFLCAPVSQNDSNLLLIRSFLLNAEENGCILTDVGSVKTTIHEHIEQLGLTSCFIGGHPMAGSERIGYQNSKASLLENAYYILTPTRDVPRRQLERYAALVKAMGAIPLILDYRQHDYVTAAISHLPHVIASSLVNLVKSSDNEDGIMKLVAAGGFKDITRIASSSTVMWQQICLTNGENISRLLERYISSLEKVKDEIDRHDAGHLYDFFDCARNYRDSFIDASSGPIKKVYTVNVEIPDEAGSLASVATLLALNNISIKNIGIVHNRESEDGVLRIEFYEEAAIEKAAKLLNSRGYTVFLKK</sequence>
<evidence type="ECO:0000256" key="5">
    <source>
        <dbReference type="ARBA" id="ARBA00022498"/>
    </source>
</evidence>
<dbReference type="PANTHER" id="PTHR21363:SF0">
    <property type="entry name" value="PREPHENATE DEHYDROGENASE [NADP(+)]"/>
    <property type="match status" value="1"/>
</dbReference>
<reference evidence="12" key="1">
    <citation type="submission" date="2018-08" db="EMBL/GenBank/DDBJ databases">
        <title>A genome reference for cultivated species of the human gut microbiota.</title>
        <authorList>
            <person name="Zou Y."/>
            <person name="Xue W."/>
            <person name="Luo G."/>
        </authorList>
    </citation>
    <scope>NUCLEOTIDE SEQUENCE [LARGE SCALE GENOMIC DNA]</scope>
    <source>
        <strain evidence="12">TF05-5AC</strain>
    </source>
</reference>
<dbReference type="Gene3D" id="1.10.3660.10">
    <property type="entry name" value="6-phosphogluconate dehydrogenase C-terminal like domain"/>
    <property type="match status" value="1"/>
</dbReference>
<evidence type="ECO:0000256" key="1">
    <source>
        <dbReference type="ARBA" id="ARBA00005067"/>
    </source>
</evidence>
<name>A0A3E3I0Z5_9FIRM</name>
<evidence type="ECO:0000256" key="4">
    <source>
        <dbReference type="ARBA" id="ARBA00016891"/>
    </source>
</evidence>
<dbReference type="InterPro" id="IPR046825">
    <property type="entry name" value="PDH_C"/>
</dbReference>
<keyword evidence="13" id="KW-1185">Reference proteome</keyword>
<comment type="pathway">
    <text evidence="1">Amino-acid biosynthesis; L-tyrosine biosynthesis; (4-hydroxyphenyl)pyruvate from prephenate (NAD(+) route): step 1/1.</text>
</comment>
<evidence type="ECO:0000256" key="7">
    <source>
        <dbReference type="ARBA" id="ARBA00023027"/>
    </source>
</evidence>
<dbReference type="GO" id="GO:0070403">
    <property type="term" value="F:NAD+ binding"/>
    <property type="evidence" value="ECO:0007669"/>
    <property type="project" value="InterPro"/>
</dbReference>
<evidence type="ECO:0000259" key="10">
    <source>
        <dbReference type="PROSITE" id="PS51176"/>
    </source>
</evidence>
<keyword evidence="6" id="KW-0560">Oxidoreductase</keyword>
<dbReference type="SUPFAM" id="SSF55021">
    <property type="entry name" value="ACT-like"/>
    <property type="match status" value="1"/>
</dbReference>
<accession>A0A3E3I0Z5</accession>
<dbReference type="InterPro" id="IPR050812">
    <property type="entry name" value="Preph/Arog_dehydrog"/>
</dbReference>
<dbReference type="GeneID" id="97988765"/>
<comment type="catalytic activity">
    <reaction evidence="9">
        <text>prephenate + NAD(+) = 3-(4-hydroxyphenyl)pyruvate + CO2 + NADH</text>
        <dbReference type="Rhea" id="RHEA:13869"/>
        <dbReference type="ChEBI" id="CHEBI:16526"/>
        <dbReference type="ChEBI" id="CHEBI:29934"/>
        <dbReference type="ChEBI" id="CHEBI:36242"/>
        <dbReference type="ChEBI" id="CHEBI:57540"/>
        <dbReference type="ChEBI" id="CHEBI:57945"/>
        <dbReference type="EC" id="1.3.1.12"/>
    </reaction>
</comment>
<dbReference type="GO" id="GO:0006571">
    <property type="term" value="P:tyrosine biosynthetic process"/>
    <property type="evidence" value="ECO:0007669"/>
    <property type="project" value="UniProtKB-UniPathway"/>
</dbReference>